<protein>
    <recommendedName>
        <fullName evidence="4">LamG-like jellyroll fold domain-containing protein</fullName>
    </recommendedName>
</protein>
<evidence type="ECO:0000313" key="6">
    <source>
        <dbReference type="Proteomes" id="UP000469194"/>
    </source>
</evidence>
<dbReference type="Gene3D" id="2.60.120.200">
    <property type="match status" value="1"/>
</dbReference>
<evidence type="ECO:0000256" key="3">
    <source>
        <dbReference type="SAM" id="SignalP"/>
    </source>
</evidence>
<dbReference type="RefSeq" id="WP_163229754.1">
    <property type="nucleotide sequence ID" value="NZ_WHZW01000004.1"/>
</dbReference>
<dbReference type="InterPro" id="IPR013320">
    <property type="entry name" value="ConA-like_dom_sf"/>
</dbReference>
<dbReference type="EMBL" id="WHZW01000004">
    <property type="protein sequence ID" value="NEG88950.1"/>
    <property type="molecule type" value="Genomic_DNA"/>
</dbReference>
<evidence type="ECO:0000313" key="5">
    <source>
        <dbReference type="EMBL" id="NEG88950.1"/>
    </source>
</evidence>
<feature type="domain" description="LamG-like jellyroll fold" evidence="4">
    <location>
        <begin position="112"/>
        <end position="261"/>
    </location>
</feature>
<dbReference type="Proteomes" id="UP000469194">
    <property type="component" value="Unassembled WGS sequence"/>
</dbReference>
<evidence type="ECO:0000259" key="4">
    <source>
        <dbReference type="SMART" id="SM00560"/>
    </source>
</evidence>
<sequence length="528" mass="56259">MQHRTLMLRAIGGLAAVSMLMPAVSAQALDVPESVPTPLVSYSFEDDISTGVIANGGSAGAALNGRLENPALAAQGSSAATGKTLKLPGGAKNSGGDHPLVWIPNGVFRQAQGLTVSAWVKWDGSNAKDNPVAWYLGGDKLAKNTSGTFFNPSDGGKMTVTTDNGLTGSASATQSKAQTAEALPSNTWKYVTATQTDSELTVYVNGEKVSSAAAKVDFTNLHNDASTFSGVIGNGTWPKWTAYYGGEIDDFAIWNSALDSDQVKEVFDGYTVDQAVPKTVAPVQATVDQGFEPELPATVDVTYSDGSKKSLDVTWDSYDWKNAPSGDVTVHGAIQGIELKATATVTVVKRKIVSINPVNIKIDEGQSPALPYKVKVVYGSGADHMTPVTWPDMDWPNKKPGTYMVDGLLDGSDTKVPATVTISAVRDVKPVVVSKAEKAAGSDRGSLYVDGKPFNFVGVQFFGEWQTFGDGHDPNNIKHDQDHPVLEQDWLENGFEKVAAAGFKTIQIETAWNQIEPEAPGQYDWHRV</sequence>
<dbReference type="Gene3D" id="3.20.20.80">
    <property type="entry name" value="Glycosidases"/>
    <property type="match status" value="1"/>
</dbReference>
<keyword evidence="6" id="KW-1185">Reference proteome</keyword>
<evidence type="ECO:0000256" key="1">
    <source>
        <dbReference type="ARBA" id="ARBA00022729"/>
    </source>
</evidence>
<reference evidence="5 6" key="1">
    <citation type="submission" date="2019-10" db="EMBL/GenBank/DDBJ databases">
        <title>Bifidobacterium from non-human primates.</title>
        <authorList>
            <person name="Modesto M."/>
        </authorList>
    </citation>
    <scope>NUCLEOTIDE SEQUENCE [LARGE SCALE GENOMIC DNA]</scope>
    <source>
        <strain evidence="5 6">TRE17</strain>
    </source>
</reference>
<feature type="chain" id="PRO_5026953075" description="LamG-like jellyroll fold domain-containing protein" evidence="3">
    <location>
        <begin position="29"/>
        <end position="528"/>
    </location>
</feature>
<dbReference type="InterPro" id="IPR011081">
    <property type="entry name" value="Big_4"/>
</dbReference>
<proteinExistence type="predicted"/>
<evidence type="ECO:0000256" key="2">
    <source>
        <dbReference type="ARBA" id="ARBA00023157"/>
    </source>
</evidence>
<dbReference type="Pfam" id="PF07532">
    <property type="entry name" value="Big_4"/>
    <property type="match status" value="2"/>
</dbReference>
<keyword evidence="1 3" id="KW-0732">Signal</keyword>
<dbReference type="Pfam" id="PF13385">
    <property type="entry name" value="Laminin_G_3"/>
    <property type="match status" value="1"/>
</dbReference>
<dbReference type="SUPFAM" id="SSF51445">
    <property type="entry name" value="(Trans)glycosidases"/>
    <property type="match status" value="1"/>
</dbReference>
<dbReference type="InterPro" id="IPR006558">
    <property type="entry name" value="LamG-like"/>
</dbReference>
<feature type="signal peptide" evidence="3">
    <location>
        <begin position="1"/>
        <end position="28"/>
    </location>
</feature>
<keyword evidence="2" id="KW-1015">Disulfide bond</keyword>
<dbReference type="SMART" id="SM00560">
    <property type="entry name" value="LamGL"/>
    <property type="match status" value="1"/>
</dbReference>
<dbReference type="SUPFAM" id="SSF49899">
    <property type="entry name" value="Concanavalin A-like lectins/glucanases"/>
    <property type="match status" value="1"/>
</dbReference>
<organism evidence="5 6">
    <name type="scientific">Bifidobacterium aerophilum</name>
    <dbReference type="NCBI Taxonomy" id="1798155"/>
    <lineage>
        <taxon>Bacteria</taxon>
        <taxon>Bacillati</taxon>
        <taxon>Actinomycetota</taxon>
        <taxon>Actinomycetes</taxon>
        <taxon>Bifidobacteriales</taxon>
        <taxon>Bifidobacteriaceae</taxon>
        <taxon>Bifidobacterium</taxon>
    </lineage>
</organism>
<gene>
    <name evidence="5" type="ORF">GFD25_02785</name>
</gene>
<comment type="caution">
    <text evidence="5">The sequence shown here is derived from an EMBL/GenBank/DDBJ whole genome shotgun (WGS) entry which is preliminary data.</text>
</comment>
<name>A0A6N9Z3E5_9BIFI</name>
<dbReference type="AlphaFoldDB" id="A0A6N9Z3E5"/>
<dbReference type="InterPro" id="IPR017853">
    <property type="entry name" value="GH"/>
</dbReference>
<accession>A0A6N9Z3E5</accession>